<sequence>MASLESINTQFHDVMWELAGVTQVLKWQLSFCQQVGFVMDKSNEDLKIAKDFVENFKGKIEPAIADMKRIIEKMEKPFVDVAAGAKNDLVAAESAAEGFLHRIHVM</sequence>
<evidence type="ECO:0000313" key="2">
    <source>
        <dbReference type="Proteomes" id="UP000654075"/>
    </source>
</evidence>
<evidence type="ECO:0000313" key="1">
    <source>
        <dbReference type="EMBL" id="CAE8581147.1"/>
    </source>
</evidence>
<accession>A0A813D0X8</accession>
<dbReference type="AlphaFoldDB" id="A0A813D0X8"/>
<dbReference type="Proteomes" id="UP000654075">
    <property type="component" value="Unassembled WGS sequence"/>
</dbReference>
<reference evidence="1" key="1">
    <citation type="submission" date="2021-02" db="EMBL/GenBank/DDBJ databases">
        <authorList>
            <person name="Dougan E. K."/>
            <person name="Rhodes N."/>
            <person name="Thang M."/>
            <person name="Chan C."/>
        </authorList>
    </citation>
    <scope>NUCLEOTIDE SEQUENCE</scope>
</reference>
<name>A0A813D0X8_POLGL</name>
<keyword evidence="2" id="KW-1185">Reference proteome</keyword>
<protein>
    <submittedName>
        <fullName evidence="1">Uncharacterized protein</fullName>
    </submittedName>
</protein>
<organism evidence="1 2">
    <name type="scientific">Polarella glacialis</name>
    <name type="common">Dinoflagellate</name>
    <dbReference type="NCBI Taxonomy" id="89957"/>
    <lineage>
        <taxon>Eukaryota</taxon>
        <taxon>Sar</taxon>
        <taxon>Alveolata</taxon>
        <taxon>Dinophyceae</taxon>
        <taxon>Suessiales</taxon>
        <taxon>Suessiaceae</taxon>
        <taxon>Polarella</taxon>
    </lineage>
</organism>
<comment type="caution">
    <text evidence="1">The sequence shown here is derived from an EMBL/GenBank/DDBJ whole genome shotgun (WGS) entry which is preliminary data.</text>
</comment>
<proteinExistence type="predicted"/>
<dbReference type="EMBL" id="CAJNNV010000038">
    <property type="protein sequence ID" value="CAE8581147.1"/>
    <property type="molecule type" value="Genomic_DNA"/>
</dbReference>
<gene>
    <name evidence="1" type="ORF">PGLA1383_LOCUS178</name>
</gene>